<organism evidence="2">
    <name type="scientific">Dyadobacter sp. 676</name>
    <dbReference type="NCBI Taxonomy" id="3088362"/>
    <lineage>
        <taxon>Bacteria</taxon>
        <taxon>Pseudomonadati</taxon>
        <taxon>Bacteroidota</taxon>
        <taxon>Cytophagia</taxon>
        <taxon>Cytophagales</taxon>
        <taxon>Spirosomataceae</taxon>
        <taxon>Dyadobacter</taxon>
    </lineage>
</organism>
<dbReference type="RefSeq" id="WP_353720134.1">
    <property type="nucleotide sequence ID" value="NZ_CP159289.1"/>
</dbReference>
<accession>A0AAU8FJR3</accession>
<name>A0AAU8FJR3_9BACT</name>
<protein>
    <submittedName>
        <fullName evidence="2">Relaxase/mobilization nuclease domain-containing protein</fullName>
    </submittedName>
</protein>
<dbReference type="AlphaFoldDB" id="A0AAU8FJR3"/>
<reference evidence="2" key="1">
    <citation type="submission" date="2024-06" db="EMBL/GenBank/DDBJ databases">
        <title>Sequencing and assembly of the genome of Dyadobacter sp. strain 676, a symbiont of Cyamopsis tetragonoloba.</title>
        <authorList>
            <person name="Guro P."/>
            <person name="Sazanova A."/>
            <person name="Kuznetsova I."/>
            <person name="Belimov A."/>
            <person name="Safronova V."/>
        </authorList>
    </citation>
    <scope>NUCLEOTIDE SEQUENCE</scope>
    <source>
        <strain evidence="2">676</strain>
    </source>
</reference>
<evidence type="ECO:0000313" key="2">
    <source>
        <dbReference type="EMBL" id="XCH24826.1"/>
    </source>
</evidence>
<gene>
    <name evidence="2" type="ORF">ABV298_31840</name>
</gene>
<feature type="domain" description="MobA/VirD2-like nuclease" evidence="1">
    <location>
        <begin position="67"/>
        <end position="174"/>
    </location>
</feature>
<dbReference type="EMBL" id="CP159289">
    <property type="protein sequence ID" value="XCH24826.1"/>
    <property type="molecule type" value="Genomic_DNA"/>
</dbReference>
<evidence type="ECO:0000259" key="1">
    <source>
        <dbReference type="Pfam" id="PF03432"/>
    </source>
</evidence>
<sequence>MASILGSITVMIGKATLGSYAKGLIEYCYYDKHVSTRMRQSLDEQDVRGELVYIQNLGIKMQADGKLDLDYLINQFNSNHMQNTNLKKFMWHQSFSFAPGEKPGNETIAEISTEYAKEFGFEQNQMLVFKHEDSANLHFHIVANRINFNGKNTSKHFHNYARTGEFCRRMEQRLELIQAPEMRINKRLGLENVLTDKQHLKLKSSIDQLLNTAASIDEIKAKLLTQGYKTYVGRGIAFYHMRKNIKIKGSDLGRSYSLASIEKRLAQNIGIEVKEQLQQVQKKTEKAGPWHLSASF</sequence>
<dbReference type="Pfam" id="PF03432">
    <property type="entry name" value="Relaxase"/>
    <property type="match status" value="1"/>
</dbReference>
<dbReference type="InterPro" id="IPR005094">
    <property type="entry name" value="Endonuclease_MobA/VirD2"/>
</dbReference>
<proteinExistence type="predicted"/>